<reference evidence="2" key="1">
    <citation type="journal article" date="2014" name="Nucleic Acids Res.">
        <title>The evolutionary dynamics of variant antigen genes in Babesia reveal a history of genomic innovation underlying host-parasite interaction.</title>
        <authorList>
            <person name="Jackson A.P."/>
            <person name="Otto T.D."/>
            <person name="Darby A."/>
            <person name="Ramaprasad A."/>
            <person name="Xia D."/>
            <person name="Echaide I.E."/>
            <person name="Farber M."/>
            <person name="Gahlot S."/>
            <person name="Gamble J."/>
            <person name="Gupta D."/>
            <person name="Gupta Y."/>
            <person name="Jackson L."/>
            <person name="Malandrin L."/>
            <person name="Malas T.B."/>
            <person name="Moussa E."/>
            <person name="Nair M."/>
            <person name="Reid A.J."/>
            <person name="Sanders M."/>
            <person name="Sharma J."/>
            <person name="Tracey A."/>
            <person name="Quail M.A."/>
            <person name="Weir W."/>
            <person name="Wastling J.M."/>
            <person name="Hall N."/>
            <person name="Willadsen P."/>
            <person name="Lingelbach K."/>
            <person name="Shiels B."/>
            <person name="Tait A."/>
            <person name="Berriman M."/>
            <person name="Allred D.R."/>
            <person name="Pain A."/>
        </authorList>
    </citation>
    <scope>NUCLEOTIDE SEQUENCE [LARGE SCALE GENOMIC DNA]</scope>
    <source>
        <strain evidence="2">Bond</strain>
    </source>
</reference>
<proteinExistence type="predicted"/>
<dbReference type="EMBL" id="LK391710">
    <property type="protein sequence ID" value="CDR97507.1"/>
    <property type="molecule type" value="Genomic_DNA"/>
</dbReference>
<dbReference type="Proteomes" id="UP000033188">
    <property type="component" value="Chromosome 4"/>
</dbReference>
<dbReference type="RefSeq" id="XP_012769693.1">
    <property type="nucleotide sequence ID" value="XM_012914239.1"/>
</dbReference>
<sequence length="171" mass="19305">MYCTCHYYSYKLHNTRDSNYTQPAYMSYYTYRQSPSPSSPPTPLNLQTYQSPMQTLTNCNTTTAAPSPLNLQTYQSPSKHSPTATLPLPLPVPSSTLTLTPVSPQPWLRHPRCPGYHCCPDATHHRATSRGIGAMLAERVRYVPKCDANNRYIAAYKCYLTRPTPISPPYQ</sequence>
<dbReference type="AlphaFoldDB" id="A0A061DBZ2"/>
<name>A0A061DBZ2_BABBI</name>
<dbReference type="KEGG" id="bbig:BBBOND_0400030"/>
<gene>
    <name evidence="1" type="ORF">BBBOND_0400030</name>
</gene>
<organism evidence="1 2">
    <name type="scientific">Babesia bigemina</name>
    <dbReference type="NCBI Taxonomy" id="5866"/>
    <lineage>
        <taxon>Eukaryota</taxon>
        <taxon>Sar</taxon>
        <taxon>Alveolata</taxon>
        <taxon>Apicomplexa</taxon>
        <taxon>Aconoidasida</taxon>
        <taxon>Piroplasmida</taxon>
        <taxon>Babesiidae</taxon>
        <taxon>Babesia</taxon>
    </lineage>
</organism>
<dbReference type="VEuPathDB" id="PiroplasmaDB:BBBOND_0400030"/>
<keyword evidence="2" id="KW-1185">Reference proteome</keyword>
<accession>A0A061DBZ2</accession>
<dbReference type="GeneID" id="24566048"/>
<evidence type="ECO:0000313" key="1">
    <source>
        <dbReference type="EMBL" id="CDR97507.1"/>
    </source>
</evidence>
<evidence type="ECO:0000313" key="2">
    <source>
        <dbReference type="Proteomes" id="UP000033188"/>
    </source>
</evidence>
<protein>
    <submittedName>
        <fullName evidence="1">Uncharacterized protein</fullName>
    </submittedName>
</protein>